<dbReference type="SUPFAM" id="SSF82199">
    <property type="entry name" value="SET domain"/>
    <property type="match status" value="1"/>
</dbReference>
<gene>
    <name evidence="3" type="ORF">KFE25_006904</name>
</gene>
<evidence type="ECO:0000256" key="1">
    <source>
        <dbReference type="SAM" id="MobiDB-lite"/>
    </source>
</evidence>
<dbReference type="OMA" id="EVAWANA"/>
<keyword evidence="2" id="KW-0732">Signal</keyword>
<dbReference type="OrthoDB" id="341421at2759"/>
<dbReference type="GO" id="GO:0016279">
    <property type="term" value="F:protein-lysine N-methyltransferase activity"/>
    <property type="evidence" value="ECO:0007669"/>
    <property type="project" value="TreeGrafter"/>
</dbReference>
<dbReference type="PANTHER" id="PTHR13271:SF140">
    <property type="entry name" value="SET DOMAIN-CONTAINING PROTEIN"/>
    <property type="match status" value="1"/>
</dbReference>
<feature type="chain" id="PRO_5035325253" description="SET domain-containing protein" evidence="2">
    <location>
        <begin position="27"/>
        <end position="681"/>
    </location>
</feature>
<evidence type="ECO:0000256" key="2">
    <source>
        <dbReference type="SAM" id="SignalP"/>
    </source>
</evidence>
<feature type="signal peptide" evidence="2">
    <location>
        <begin position="1"/>
        <end position="26"/>
    </location>
</feature>
<evidence type="ECO:0000313" key="4">
    <source>
        <dbReference type="Proteomes" id="UP000751190"/>
    </source>
</evidence>
<proteinExistence type="predicted"/>
<name>A0A8J5XSZ9_DIALT</name>
<organism evidence="3 4">
    <name type="scientific">Diacronema lutheri</name>
    <name type="common">Unicellular marine alga</name>
    <name type="synonym">Monochrysis lutheri</name>
    <dbReference type="NCBI Taxonomy" id="2081491"/>
    <lineage>
        <taxon>Eukaryota</taxon>
        <taxon>Haptista</taxon>
        <taxon>Haptophyta</taxon>
        <taxon>Pavlovophyceae</taxon>
        <taxon>Pavlovales</taxon>
        <taxon>Pavlovaceae</taxon>
        <taxon>Diacronema</taxon>
    </lineage>
</organism>
<dbReference type="AlphaFoldDB" id="A0A8J5XSZ9"/>
<keyword evidence="4" id="KW-1185">Reference proteome</keyword>
<protein>
    <recommendedName>
        <fullName evidence="5">SET domain-containing protein</fullName>
    </recommendedName>
</protein>
<sequence length="681" mass="71119">MATFLRARRAVVTALLLCAGASGSAARGVSARASARFVATRTPPPRALVRLMPPAKRAKAKAPAEVAAAQAAAAPARAARARAAPARAAPARAARAAAADDELDPAAADDELDPAASLLAWLMNKGVSMAGVRIEQREPRGLGWGLRAAAPAAVGDVLATVPASCILRADAAVDGALARALGVDVPDRLWALPLGVRLLREHLAPSSAWAGYTRALPGAFASPFGFRDAQLRALKCEALVRHVLELREITRALAAAAANSTTELARTAFPSTRPSASDLTWACAAAASRALPVRGGGEAEPALVPLLDLCNHSAEPTAELVRDAATGAVSLVALAPLDAGGSVTVHYGEIGSEERILRYGFVDDDDPADFVSARFDALIVDTAHTLGEALPPGSTLRVGAPDEPAWPPPPSPDDADELQPFQAEVLAELGLLGPAALRAVRGVDDGALEGKGAREDDDDEDDELRPFERTVRLYADRLDGRLLCALRVLYAQSDADLRGHTVVELQSTERLLDDALEEKARETVVGFAMATAGACTDAALTAGLGGGTGRTDTHMLVAGRAGAHGVLLTSGRAALAFRSAQLRTAVRALRYGKSTLQRVAPVESAFAPMPLDDPLADDGFTLEDAPELSDEELELLEREADEFKQNNYDRRGGIDALGLLAEPGGVDDDLWQPQLSDLDAF</sequence>
<dbReference type="CDD" id="cd10527">
    <property type="entry name" value="SET_LSMT"/>
    <property type="match status" value="1"/>
</dbReference>
<dbReference type="InterPro" id="IPR046341">
    <property type="entry name" value="SET_dom_sf"/>
</dbReference>
<comment type="caution">
    <text evidence="3">The sequence shown here is derived from an EMBL/GenBank/DDBJ whole genome shotgun (WGS) entry which is preliminary data.</text>
</comment>
<feature type="region of interest" description="Disordered" evidence="1">
    <location>
        <begin position="391"/>
        <end position="416"/>
    </location>
</feature>
<dbReference type="EMBL" id="JAGTXO010000005">
    <property type="protein sequence ID" value="KAG8467852.1"/>
    <property type="molecule type" value="Genomic_DNA"/>
</dbReference>
<dbReference type="PANTHER" id="PTHR13271">
    <property type="entry name" value="UNCHARACTERIZED PUTATIVE METHYLTRANSFERASE"/>
    <property type="match status" value="1"/>
</dbReference>
<accession>A0A8J5XSZ9</accession>
<dbReference type="Proteomes" id="UP000751190">
    <property type="component" value="Unassembled WGS sequence"/>
</dbReference>
<dbReference type="InterPro" id="IPR050600">
    <property type="entry name" value="SETD3_SETD6_MTase"/>
</dbReference>
<evidence type="ECO:0000313" key="3">
    <source>
        <dbReference type="EMBL" id="KAG8467852.1"/>
    </source>
</evidence>
<evidence type="ECO:0008006" key="5">
    <source>
        <dbReference type="Google" id="ProtNLM"/>
    </source>
</evidence>
<dbReference type="Gene3D" id="3.90.1410.10">
    <property type="entry name" value="set domain protein methyltransferase, domain 1"/>
    <property type="match status" value="1"/>
</dbReference>
<reference evidence="3" key="1">
    <citation type="submission" date="2021-05" db="EMBL/GenBank/DDBJ databases">
        <title>The genome of the haptophyte Pavlova lutheri (Diacronema luteri, Pavlovales) - a model for lipid biosynthesis in eukaryotic algae.</title>
        <authorList>
            <person name="Hulatt C.J."/>
            <person name="Posewitz M.C."/>
        </authorList>
    </citation>
    <scope>NUCLEOTIDE SEQUENCE</scope>
    <source>
        <strain evidence="3">NIVA-4/92</strain>
    </source>
</reference>